<organism evidence="1 2">
    <name type="scientific">Salmonella phage Stitch</name>
    <dbReference type="NCBI Taxonomy" id="2991861"/>
    <lineage>
        <taxon>Viruses</taxon>
        <taxon>Duplodnaviria</taxon>
        <taxon>Heunggongvirae</taxon>
        <taxon>Uroviricota</taxon>
        <taxon>Caudoviricetes</taxon>
        <taxon>Demerecviridae</taxon>
        <taxon>Markadamsvirinae</taxon>
        <taxon>Epseptimavirus</taxon>
        <taxon>Epseptimavirus stitch</taxon>
    </lineage>
</organism>
<name>A0A0A0RPP4_9CAUD</name>
<gene>
    <name evidence="1" type="ORF">CPT_Stitch76</name>
</gene>
<dbReference type="OrthoDB" id="27090at10239"/>
<dbReference type="RefSeq" id="YP_009146017.1">
    <property type="nucleotide sequence ID" value="NC_027297.1"/>
</dbReference>
<dbReference type="Proteomes" id="UP000030204">
    <property type="component" value="Segment"/>
</dbReference>
<evidence type="ECO:0000313" key="2">
    <source>
        <dbReference type="Proteomes" id="UP000030204"/>
    </source>
</evidence>
<dbReference type="GeneID" id="24598771"/>
<proteinExistence type="predicted"/>
<sequence length="61" mass="6963">MSRFYEMKKALEECRCKDCHGGGRQDDAEPGDIFCREWECPTCKGTGINPEYAICLDIERG</sequence>
<evidence type="ECO:0000313" key="1">
    <source>
        <dbReference type="EMBL" id="AIW04027.1"/>
    </source>
</evidence>
<protein>
    <recommendedName>
        <fullName evidence="3">Antitermination protein Q</fullName>
    </recommendedName>
</protein>
<reference evidence="1 2" key="1">
    <citation type="journal article" date="2015" name="Genome Announc.">
        <title>Complete Genome of Salmonella enterica Serovar Typhimurium T5-Like Siphophage Stitch.</title>
        <authorList>
            <person name="Grover J.M."/>
            <person name="Luna A.J."/>
            <person name="Wood T.L."/>
            <person name="Chamakura K.R."/>
            <person name="Kuty Everett G.F."/>
        </authorList>
    </citation>
    <scope>NUCLEOTIDE SEQUENCE [LARGE SCALE GENOMIC DNA]</scope>
</reference>
<accession>A0A0A0RPP4</accession>
<dbReference type="EMBL" id="KM236244">
    <property type="protein sequence ID" value="AIW04027.1"/>
    <property type="molecule type" value="Genomic_DNA"/>
</dbReference>
<evidence type="ECO:0008006" key="3">
    <source>
        <dbReference type="Google" id="ProtNLM"/>
    </source>
</evidence>
<dbReference type="KEGG" id="vg:24598771"/>
<keyword evidence="2" id="KW-1185">Reference proteome</keyword>